<evidence type="ECO:0000259" key="6">
    <source>
        <dbReference type="Pfam" id="PF04909"/>
    </source>
</evidence>
<evidence type="ECO:0000256" key="5">
    <source>
        <dbReference type="ARBA" id="ARBA00038889"/>
    </source>
</evidence>
<evidence type="ECO:0000313" key="8">
    <source>
        <dbReference type="Proteomes" id="UP000564496"/>
    </source>
</evidence>
<evidence type="ECO:0000256" key="4">
    <source>
        <dbReference type="ARBA" id="ARBA00036832"/>
    </source>
</evidence>
<keyword evidence="1" id="KW-0479">Metal-binding</keyword>
<proteinExistence type="predicted"/>
<dbReference type="EC" id="4.1.1.52" evidence="5"/>
<dbReference type="EMBL" id="JACBZR010000001">
    <property type="protein sequence ID" value="NYI77687.1"/>
    <property type="molecule type" value="Genomic_DNA"/>
</dbReference>
<reference evidence="7 8" key="1">
    <citation type="submission" date="2020-07" db="EMBL/GenBank/DDBJ databases">
        <title>Sequencing the genomes of 1000 actinobacteria strains.</title>
        <authorList>
            <person name="Klenk H.-P."/>
        </authorList>
    </citation>
    <scope>NUCLEOTIDE SEQUENCE [LARGE SCALE GENOMIC DNA]</scope>
    <source>
        <strain evidence="7 8">DSM 26487</strain>
    </source>
</reference>
<gene>
    <name evidence="7" type="ORF">BJ988_002335</name>
</gene>
<keyword evidence="3" id="KW-0456">Lyase</keyword>
<evidence type="ECO:0000256" key="2">
    <source>
        <dbReference type="ARBA" id="ARBA00022833"/>
    </source>
</evidence>
<dbReference type="Proteomes" id="UP000564496">
    <property type="component" value="Unassembled WGS sequence"/>
</dbReference>
<dbReference type="Gene3D" id="3.20.20.140">
    <property type="entry name" value="Metal-dependent hydrolases"/>
    <property type="match status" value="1"/>
</dbReference>
<dbReference type="InterPro" id="IPR032466">
    <property type="entry name" value="Metal_Hydrolase"/>
</dbReference>
<accession>A0A7Z0DLL2</accession>
<dbReference type="GO" id="GO:0005829">
    <property type="term" value="C:cytosol"/>
    <property type="evidence" value="ECO:0007669"/>
    <property type="project" value="TreeGrafter"/>
</dbReference>
<protein>
    <recommendedName>
        <fullName evidence="5">6-methylsalicylate decarboxylase</fullName>
        <ecNumber evidence="5">4.1.1.52</ecNumber>
    </recommendedName>
</protein>
<dbReference type="InterPro" id="IPR032465">
    <property type="entry name" value="ACMSD"/>
</dbReference>
<evidence type="ECO:0000256" key="3">
    <source>
        <dbReference type="ARBA" id="ARBA00023239"/>
    </source>
</evidence>
<dbReference type="SUPFAM" id="SSF51556">
    <property type="entry name" value="Metallo-dependent hydrolases"/>
    <property type="match status" value="1"/>
</dbReference>
<comment type="catalytic activity">
    <reaction evidence="4">
        <text>6-methylsalicylate + H(+) = 3-methylphenol + CO2</text>
        <dbReference type="Rhea" id="RHEA:23112"/>
        <dbReference type="ChEBI" id="CHEBI:15378"/>
        <dbReference type="ChEBI" id="CHEBI:16526"/>
        <dbReference type="ChEBI" id="CHEBI:17231"/>
        <dbReference type="ChEBI" id="CHEBI:36658"/>
        <dbReference type="EC" id="4.1.1.52"/>
    </reaction>
    <physiologicalReaction direction="left-to-right" evidence="4">
        <dbReference type="Rhea" id="RHEA:23113"/>
    </physiologicalReaction>
</comment>
<keyword evidence="7" id="KW-0378">Hydrolase</keyword>
<evidence type="ECO:0000256" key="1">
    <source>
        <dbReference type="ARBA" id="ARBA00022723"/>
    </source>
</evidence>
<dbReference type="GO" id="GO:0016787">
    <property type="term" value="F:hydrolase activity"/>
    <property type="evidence" value="ECO:0007669"/>
    <property type="project" value="UniProtKB-KW"/>
</dbReference>
<dbReference type="GO" id="GO:0019748">
    <property type="term" value="P:secondary metabolic process"/>
    <property type="evidence" value="ECO:0007669"/>
    <property type="project" value="TreeGrafter"/>
</dbReference>
<dbReference type="PANTHER" id="PTHR21240">
    <property type="entry name" value="2-AMINO-3-CARBOXYLMUCONATE-6-SEMIALDEHYDE DECARBOXYLASE"/>
    <property type="match status" value="1"/>
</dbReference>
<dbReference type="InterPro" id="IPR006680">
    <property type="entry name" value="Amidohydro-rel"/>
</dbReference>
<dbReference type="Pfam" id="PF04909">
    <property type="entry name" value="Amidohydro_2"/>
    <property type="match status" value="1"/>
</dbReference>
<sequence>MQDDTAPLVDVHAHFLTSSYVEAASAAGHRRPDGMASWPSWSAEDHLRLMDAHGIERSILSISSPGVWFGDLGSSTALCRRVNDFAADVVAEHPDRFQFFASVPLPAVDEAIAEATRALDQLGAAGTVVMTNAGGVYLSDPAVELFLDELDRRGAAVFVHPTTPLGWEHTTLGFPRPMVEFFADTTRVISAMLMKGDVARRDRLRMIVPHCGASLPLLADRLRLFASILSSTPDGLERIDEGLGRLWFDLAGTPMPLQADALISQVGTGRLLYGSDYCWTPPHIVNSQIAALDSAWRADVHGAWRELARDNAAAFHAQGVASH</sequence>
<dbReference type="PANTHER" id="PTHR21240:SF29">
    <property type="entry name" value="AMIDOHYDROLASE-RELATED DOMAIN-CONTAINING PROTEIN"/>
    <property type="match status" value="1"/>
</dbReference>
<feature type="domain" description="Amidohydrolase-related" evidence="6">
    <location>
        <begin position="9"/>
        <end position="314"/>
    </location>
</feature>
<dbReference type="GO" id="GO:0046872">
    <property type="term" value="F:metal ion binding"/>
    <property type="evidence" value="ECO:0007669"/>
    <property type="project" value="UniProtKB-KW"/>
</dbReference>
<dbReference type="GO" id="GO:0047596">
    <property type="term" value="F:6-methylsalicylate decarboxylase activity"/>
    <property type="evidence" value="ECO:0007669"/>
    <property type="project" value="UniProtKB-EC"/>
</dbReference>
<evidence type="ECO:0000313" key="7">
    <source>
        <dbReference type="EMBL" id="NYI77687.1"/>
    </source>
</evidence>
<dbReference type="RefSeq" id="WP_179658145.1">
    <property type="nucleotide sequence ID" value="NZ_JACBZR010000001.1"/>
</dbReference>
<comment type="caution">
    <text evidence="7">The sequence shown here is derived from an EMBL/GenBank/DDBJ whole genome shotgun (WGS) entry which is preliminary data.</text>
</comment>
<dbReference type="AlphaFoldDB" id="A0A7Z0DLL2"/>
<keyword evidence="8" id="KW-1185">Reference proteome</keyword>
<keyword evidence="2" id="KW-0862">Zinc</keyword>
<organism evidence="7 8">
    <name type="scientific">Nocardioides panzhihuensis</name>
    <dbReference type="NCBI Taxonomy" id="860243"/>
    <lineage>
        <taxon>Bacteria</taxon>
        <taxon>Bacillati</taxon>
        <taxon>Actinomycetota</taxon>
        <taxon>Actinomycetes</taxon>
        <taxon>Propionibacteriales</taxon>
        <taxon>Nocardioidaceae</taxon>
        <taxon>Nocardioides</taxon>
    </lineage>
</organism>
<name>A0A7Z0DLL2_9ACTN</name>